<dbReference type="Proteomes" id="UP000464214">
    <property type="component" value="Chromosome"/>
</dbReference>
<dbReference type="Gene3D" id="3.30.530.20">
    <property type="match status" value="1"/>
</dbReference>
<dbReference type="InterPro" id="IPR023393">
    <property type="entry name" value="START-like_dom_sf"/>
</dbReference>
<sequence length="151" mass="17798">MPTLEDSVLIAAPQEHLFWLSQDYNQRLLWDKYLRVARLNHGLAKAGKGVEAYCESRKGIGMTVRYVSFNPPQQVAMEMTQGPWVFEKFSGSWRFKEEESGQTRVYFRYNFQAKASFLPKLWLNPVLAWLLRHDLRKRLHCFKTAVETQQL</sequence>
<dbReference type="EMBL" id="CP047897">
    <property type="protein sequence ID" value="QHL86240.1"/>
    <property type="molecule type" value="Genomic_DNA"/>
</dbReference>
<evidence type="ECO:0000313" key="2">
    <source>
        <dbReference type="Proteomes" id="UP000464214"/>
    </source>
</evidence>
<dbReference type="CDD" id="cd07812">
    <property type="entry name" value="SRPBCC"/>
    <property type="match status" value="1"/>
</dbReference>
<accession>A0A6P1NT79</accession>
<name>A0A6P1NT79_9BACT</name>
<dbReference type="AlphaFoldDB" id="A0A6P1NT79"/>
<gene>
    <name evidence="1" type="ORF">GU926_01775</name>
</gene>
<reference evidence="1 2" key="1">
    <citation type="submission" date="2020-01" db="EMBL/GenBank/DDBJ databases">
        <authorList>
            <person name="Kim M."/>
        </authorList>
    </citation>
    <scope>NUCLEOTIDE SEQUENCE [LARGE SCALE GENOMIC DNA]</scope>
    <source>
        <strain evidence="1 2">BT10</strain>
    </source>
</reference>
<evidence type="ECO:0000313" key="1">
    <source>
        <dbReference type="EMBL" id="QHL86240.1"/>
    </source>
</evidence>
<protein>
    <submittedName>
        <fullName evidence="1">SRPBCC family protein</fullName>
    </submittedName>
</protein>
<dbReference type="InterPro" id="IPR019587">
    <property type="entry name" value="Polyketide_cyclase/dehydratase"/>
</dbReference>
<dbReference type="SUPFAM" id="SSF55961">
    <property type="entry name" value="Bet v1-like"/>
    <property type="match status" value="1"/>
</dbReference>
<organism evidence="1 2">
    <name type="scientific">Nibribacter ruber</name>
    <dbReference type="NCBI Taxonomy" id="2698458"/>
    <lineage>
        <taxon>Bacteria</taxon>
        <taxon>Pseudomonadati</taxon>
        <taxon>Bacteroidota</taxon>
        <taxon>Cytophagia</taxon>
        <taxon>Cytophagales</taxon>
        <taxon>Hymenobacteraceae</taxon>
        <taxon>Nibribacter</taxon>
    </lineage>
</organism>
<proteinExistence type="predicted"/>
<dbReference type="KEGG" id="nib:GU926_01775"/>
<keyword evidence="2" id="KW-1185">Reference proteome</keyword>
<dbReference type="RefSeq" id="WP_160688464.1">
    <property type="nucleotide sequence ID" value="NZ_CP047897.1"/>
</dbReference>
<dbReference type="Pfam" id="PF10604">
    <property type="entry name" value="Polyketide_cyc2"/>
    <property type="match status" value="1"/>
</dbReference>